<feature type="region of interest" description="Disordered" evidence="7">
    <location>
        <begin position="121"/>
        <end position="142"/>
    </location>
</feature>
<accession>A0ABV9Z5L8</accession>
<evidence type="ECO:0000256" key="2">
    <source>
        <dbReference type="ARBA" id="ARBA00022670"/>
    </source>
</evidence>
<sequence>MQASYQRSRQSTGSPVRRLRIDLHPLTALSIVLAVLALGIWCVATTGYAFFHDQVLIGITERHASIERGSRAEIQRLRDEIQRISSSRLVEQQTMASKLDALAERQARTTRRQDEIIRLLGSGDEVEAKPSDPEEAAPEPEDMPLRQSHGFLTPTDDGSPVLNRLDTLGNAYDRLERNQTRAIADLKRRYEHQRASLDNVYARLGLNRDLKKPIQASVGGPFLPTSVNPVHKLGTDLAALADMAAEADDLRAGLSQIPVRSPLPGAQKTSGFGTRMDPFLGAPAFHSGVDLRAASGSTARATADGNVVTAGWTNGYGLMVEIRHSSGTSTRYGHLSSIGVREGQTVSAGDMIGRVGSTGRSTGPHLHYEVRVNGEPVNPDRFLAVGTTLASLN</sequence>
<dbReference type="EC" id="3.4.24.-" evidence="10"/>
<evidence type="ECO:0000256" key="3">
    <source>
        <dbReference type="ARBA" id="ARBA00022723"/>
    </source>
</evidence>
<dbReference type="InterPro" id="IPR011055">
    <property type="entry name" value="Dup_hybrid_motif"/>
</dbReference>
<keyword evidence="4 10" id="KW-0378">Hydrolase</keyword>
<gene>
    <name evidence="10" type="ORF">ACFPFW_13340</name>
</gene>
<reference evidence="11" key="1">
    <citation type="journal article" date="2019" name="Int. J. Syst. Evol. Microbiol.">
        <title>The Global Catalogue of Microorganisms (GCM) 10K type strain sequencing project: providing services to taxonomists for standard genome sequencing and annotation.</title>
        <authorList>
            <consortium name="The Broad Institute Genomics Platform"/>
            <consortium name="The Broad Institute Genome Sequencing Center for Infectious Disease"/>
            <person name="Wu L."/>
            <person name="Ma J."/>
        </authorList>
    </citation>
    <scope>NUCLEOTIDE SEQUENCE [LARGE SCALE GENOMIC DNA]</scope>
    <source>
        <strain evidence="11">CGMCC 1.16444</strain>
    </source>
</reference>
<keyword evidence="6" id="KW-0482">Metalloprotease</keyword>
<feature type="domain" description="M23ase beta-sheet core" evidence="9">
    <location>
        <begin position="285"/>
        <end position="379"/>
    </location>
</feature>
<evidence type="ECO:0000256" key="7">
    <source>
        <dbReference type="SAM" id="MobiDB-lite"/>
    </source>
</evidence>
<dbReference type="PANTHER" id="PTHR21666">
    <property type="entry name" value="PEPTIDASE-RELATED"/>
    <property type="match status" value="1"/>
</dbReference>
<dbReference type="RefSeq" id="WP_162799650.1">
    <property type="nucleotide sequence ID" value="NZ_JBHSJF010000006.1"/>
</dbReference>
<dbReference type="CDD" id="cd12797">
    <property type="entry name" value="M23_peptidase"/>
    <property type="match status" value="1"/>
</dbReference>
<keyword evidence="8" id="KW-1133">Transmembrane helix</keyword>
<name>A0ABV9Z5L8_9HYPH</name>
<evidence type="ECO:0000256" key="8">
    <source>
        <dbReference type="SAM" id="Phobius"/>
    </source>
</evidence>
<feature type="transmembrane region" description="Helical" evidence="8">
    <location>
        <begin position="26"/>
        <end position="51"/>
    </location>
</feature>
<keyword evidence="8" id="KW-0472">Membrane</keyword>
<dbReference type="GO" id="GO:0016787">
    <property type="term" value="F:hydrolase activity"/>
    <property type="evidence" value="ECO:0007669"/>
    <property type="project" value="UniProtKB-KW"/>
</dbReference>
<organism evidence="10 11">
    <name type="scientific">Flaviflagellibacter deserti</name>
    <dbReference type="NCBI Taxonomy" id="2267266"/>
    <lineage>
        <taxon>Bacteria</taxon>
        <taxon>Pseudomonadati</taxon>
        <taxon>Pseudomonadota</taxon>
        <taxon>Alphaproteobacteria</taxon>
        <taxon>Hyphomicrobiales</taxon>
        <taxon>Flaviflagellibacter</taxon>
    </lineage>
</organism>
<feature type="compositionally biased region" description="Acidic residues" evidence="7">
    <location>
        <begin position="133"/>
        <end position="142"/>
    </location>
</feature>
<protein>
    <submittedName>
        <fullName evidence="10">M23 family metallopeptidase</fullName>
        <ecNumber evidence="10">3.4.24.-</ecNumber>
    </submittedName>
</protein>
<evidence type="ECO:0000256" key="6">
    <source>
        <dbReference type="ARBA" id="ARBA00023049"/>
    </source>
</evidence>
<keyword evidence="3" id="KW-0479">Metal-binding</keyword>
<comment type="caution">
    <text evidence="10">The sequence shown here is derived from an EMBL/GenBank/DDBJ whole genome shotgun (WGS) entry which is preliminary data.</text>
</comment>
<comment type="cofactor">
    <cofactor evidence="1">
        <name>Zn(2+)</name>
        <dbReference type="ChEBI" id="CHEBI:29105"/>
    </cofactor>
</comment>
<dbReference type="InterPro" id="IPR016047">
    <property type="entry name" value="M23ase_b-sheet_dom"/>
</dbReference>
<dbReference type="Proteomes" id="UP001595796">
    <property type="component" value="Unassembled WGS sequence"/>
</dbReference>
<dbReference type="PANTHER" id="PTHR21666:SF288">
    <property type="entry name" value="CELL DIVISION PROTEIN YTFB"/>
    <property type="match status" value="1"/>
</dbReference>
<evidence type="ECO:0000256" key="4">
    <source>
        <dbReference type="ARBA" id="ARBA00022801"/>
    </source>
</evidence>
<dbReference type="EMBL" id="JBHSJF010000006">
    <property type="protein sequence ID" value="MFC5068995.1"/>
    <property type="molecule type" value="Genomic_DNA"/>
</dbReference>
<dbReference type="InterPro" id="IPR050570">
    <property type="entry name" value="Cell_wall_metabolism_enzyme"/>
</dbReference>
<evidence type="ECO:0000313" key="10">
    <source>
        <dbReference type="EMBL" id="MFC5068995.1"/>
    </source>
</evidence>
<evidence type="ECO:0000256" key="5">
    <source>
        <dbReference type="ARBA" id="ARBA00022833"/>
    </source>
</evidence>
<evidence type="ECO:0000259" key="9">
    <source>
        <dbReference type="Pfam" id="PF01551"/>
    </source>
</evidence>
<dbReference type="Pfam" id="PF01551">
    <property type="entry name" value="Peptidase_M23"/>
    <property type="match status" value="1"/>
</dbReference>
<dbReference type="SUPFAM" id="SSF51261">
    <property type="entry name" value="Duplicated hybrid motif"/>
    <property type="match status" value="1"/>
</dbReference>
<keyword evidence="11" id="KW-1185">Reference proteome</keyword>
<keyword evidence="2" id="KW-0645">Protease</keyword>
<evidence type="ECO:0000313" key="11">
    <source>
        <dbReference type="Proteomes" id="UP001595796"/>
    </source>
</evidence>
<proteinExistence type="predicted"/>
<evidence type="ECO:0000256" key="1">
    <source>
        <dbReference type="ARBA" id="ARBA00001947"/>
    </source>
</evidence>
<dbReference type="Gene3D" id="2.70.70.10">
    <property type="entry name" value="Glucose Permease (Domain IIA)"/>
    <property type="match status" value="1"/>
</dbReference>
<keyword evidence="8" id="KW-0812">Transmembrane</keyword>
<keyword evidence="5" id="KW-0862">Zinc</keyword>